<evidence type="ECO:0000313" key="12">
    <source>
        <dbReference type="Proteomes" id="UP000092952"/>
    </source>
</evidence>
<evidence type="ECO:0000256" key="7">
    <source>
        <dbReference type="ARBA" id="ARBA00023004"/>
    </source>
</evidence>
<organism evidence="11 12">
    <name type="scientific">Immundisolibacter cernigliae</name>
    <dbReference type="NCBI Taxonomy" id="1810504"/>
    <lineage>
        <taxon>Bacteria</taxon>
        <taxon>Pseudomonadati</taxon>
        <taxon>Pseudomonadota</taxon>
        <taxon>Gammaproteobacteria</taxon>
        <taxon>Immundisolibacterales</taxon>
        <taxon>Immundisolibacteraceae</taxon>
        <taxon>Immundisolibacter</taxon>
    </lineage>
</organism>
<evidence type="ECO:0000256" key="6">
    <source>
        <dbReference type="ARBA" id="ARBA00022982"/>
    </source>
</evidence>
<dbReference type="GO" id="GO:0005829">
    <property type="term" value="C:cytosol"/>
    <property type="evidence" value="ECO:0007669"/>
    <property type="project" value="TreeGrafter"/>
</dbReference>
<evidence type="ECO:0000256" key="4">
    <source>
        <dbReference type="ARBA" id="ARBA00022714"/>
    </source>
</evidence>
<evidence type="ECO:0000313" key="11">
    <source>
        <dbReference type="EMBL" id="ANX02754.1"/>
    </source>
</evidence>
<feature type="domain" description="2Fe-2S ferredoxin-type" evidence="10">
    <location>
        <begin position="2"/>
        <end position="104"/>
    </location>
</feature>
<evidence type="ECO:0000259" key="10">
    <source>
        <dbReference type="PROSITE" id="PS51085"/>
    </source>
</evidence>
<dbReference type="OrthoDB" id="9793027at2"/>
<dbReference type="GO" id="GO:0046872">
    <property type="term" value="F:metal ion binding"/>
    <property type="evidence" value="ECO:0007669"/>
    <property type="project" value="UniProtKB-KW"/>
</dbReference>
<reference evidence="12" key="1">
    <citation type="submission" date="2016-03" db="EMBL/GenBank/DDBJ databases">
        <title>Complete genome sequence of Solimmundus cernigliae, representing a novel lineage of polycyclic aromatic hydrocarbon degraders within the Gammaproteobacteria.</title>
        <authorList>
            <person name="Singleton D.R."/>
            <person name="Dickey A.N."/>
            <person name="Scholl E.H."/>
            <person name="Wright F.A."/>
            <person name="Aitken M.D."/>
        </authorList>
    </citation>
    <scope>NUCLEOTIDE SEQUENCE [LARGE SCALE GENOMIC DNA]</scope>
    <source>
        <strain evidence="12">TR3.2</strain>
    </source>
</reference>
<dbReference type="InterPro" id="IPR011536">
    <property type="entry name" value="Fdx_isc"/>
</dbReference>
<keyword evidence="6" id="KW-0249">Electron transport</keyword>
<dbReference type="KEGG" id="gbi:PG2T_00105"/>
<dbReference type="EMBL" id="CP014671">
    <property type="protein sequence ID" value="ANX02754.1"/>
    <property type="molecule type" value="Genomic_DNA"/>
</dbReference>
<dbReference type="Gene3D" id="3.10.20.30">
    <property type="match status" value="1"/>
</dbReference>
<evidence type="ECO:0000256" key="3">
    <source>
        <dbReference type="ARBA" id="ARBA00022448"/>
    </source>
</evidence>
<dbReference type="Pfam" id="PF00111">
    <property type="entry name" value="Fer2"/>
    <property type="match status" value="1"/>
</dbReference>
<proteinExistence type="inferred from homology"/>
<evidence type="ECO:0000256" key="8">
    <source>
        <dbReference type="ARBA" id="ARBA00023014"/>
    </source>
</evidence>
<dbReference type="FunCoup" id="A0A1B1YPR7">
    <property type="interactions" value="311"/>
</dbReference>
<protein>
    <recommendedName>
        <fullName evidence="2">2Fe-2S ferredoxin</fullName>
    </recommendedName>
</protein>
<name>A0A1B1YPR7_9GAMM</name>
<dbReference type="InterPro" id="IPR012675">
    <property type="entry name" value="Beta-grasp_dom_sf"/>
</dbReference>
<evidence type="ECO:0000256" key="9">
    <source>
        <dbReference type="ARBA" id="ARBA00034078"/>
    </source>
</evidence>
<gene>
    <name evidence="11" type="ORF">PG2T_00105</name>
</gene>
<keyword evidence="12" id="KW-1185">Reference proteome</keyword>
<keyword evidence="5" id="KW-0479">Metal-binding</keyword>
<accession>A0A1B1YPR7</accession>
<keyword evidence="7" id="KW-0408">Iron</keyword>
<evidence type="ECO:0000256" key="5">
    <source>
        <dbReference type="ARBA" id="ARBA00022723"/>
    </source>
</evidence>
<dbReference type="SUPFAM" id="SSF54292">
    <property type="entry name" value="2Fe-2S ferredoxin-like"/>
    <property type="match status" value="1"/>
</dbReference>
<evidence type="ECO:0000256" key="1">
    <source>
        <dbReference type="ARBA" id="ARBA00010914"/>
    </source>
</evidence>
<dbReference type="InterPro" id="IPR036010">
    <property type="entry name" value="2Fe-2S_ferredoxin-like_sf"/>
</dbReference>
<comment type="similarity">
    <text evidence="1">Belongs to the adrenodoxin/putidaredoxin family.</text>
</comment>
<dbReference type="PRINTS" id="PR00355">
    <property type="entry name" value="ADRENODOXIN"/>
</dbReference>
<dbReference type="CDD" id="cd00207">
    <property type="entry name" value="fer2"/>
    <property type="match status" value="1"/>
</dbReference>
<dbReference type="PANTHER" id="PTHR23426">
    <property type="entry name" value="FERREDOXIN/ADRENODOXIN"/>
    <property type="match status" value="1"/>
</dbReference>
<dbReference type="InterPro" id="IPR001055">
    <property type="entry name" value="Adrenodoxin-like"/>
</dbReference>
<dbReference type="AlphaFoldDB" id="A0A1B1YPR7"/>
<dbReference type="NCBIfam" id="TIGR02007">
    <property type="entry name" value="fdx_isc"/>
    <property type="match status" value="1"/>
</dbReference>
<dbReference type="InterPro" id="IPR001041">
    <property type="entry name" value="2Fe-2S_ferredoxin-type"/>
</dbReference>
<keyword evidence="3" id="KW-0813">Transport</keyword>
<dbReference type="GO" id="GO:0140647">
    <property type="term" value="P:P450-containing electron transport chain"/>
    <property type="evidence" value="ECO:0007669"/>
    <property type="project" value="InterPro"/>
</dbReference>
<evidence type="ECO:0000256" key="2">
    <source>
        <dbReference type="ARBA" id="ARBA00019395"/>
    </source>
</evidence>
<keyword evidence="4" id="KW-0001">2Fe-2S</keyword>
<dbReference type="InterPro" id="IPR018298">
    <property type="entry name" value="Adrenodoxin_Fe-S_BS"/>
</dbReference>
<dbReference type="GO" id="GO:0051537">
    <property type="term" value="F:2 iron, 2 sulfur cluster binding"/>
    <property type="evidence" value="ECO:0007669"/>
    <property type="project" value="UniProtKB-KW"/>
</dbReference>
<dbReference type="InParanoid" id="A0A1B1YPR7"/>
<dbReference type="PANTHER" id="PTHR23426:SF65">
    <property type="entry name" value="FERREDOXIN-2, MITOCHONDRIAL"/>
    <property type="match status" value="1"/>
</dbReference>
<keyword evidence="8" id="KW-0411">Iron-sulfur</keyword>
<dbReference type="RefSeq" id="WP_068802269.1">
    <property type="nucleotide sequence ID" value="NZ_CP014671.1"/>
</dbReference>
<dbReference type="Proteomes" id="UP000092952">
    <property type="component" value="Chromosome"/>
</dbReference>
<dbReference type="PROSITE" id="PS51085">
    <property type="entry name" value="2FE2S_FER_2"/>
    <property type="match status" value="1"/>
</dbReference>
<dbReference type="GO" id="GO:0009055">
    <property type="term" value="F:electron transfer activity"/>
    <property type="evidence" value="ECO:0007669"/>
    <property type="project" value="InterPro"/>
</dbReference>
<comment type="cofactor">
    <cofactor evidence="9">
        <name>[2Fe-2S] cluster</name>
        <dbReference type="ChEBI" id="CHEBI:190135"/>
    </cofactor>
</comment>
<dbReference type="STRING" id="1810504.PG2T_00105"/>
<dbReference type="PROSITE" id="PS00814">
    <property type="entry name" value="ADX"/>
    <property type="match status" value="1"/>
</dbReference>
<sequence length="112" mass="11915">MPTVTVLPHPELCPQGARFEASAGSHLCDALAAHGVAIDHACAKACVCTTCHVIVRQGFASLRAASDDEEDQLGKAWGLEAHSRLSCQVRIAGADLTVEIPRYTLNYAREAT</sequence>